<name>A0A0J9BH28_9FIRM</name>
<dbReference type="Gene3D" id="1.10.443.10">
    <property type="entry name" value="Intergrase catalytic core"/>
    <property type="match status" value="1"/>
</dbReference>
<dbReference type="PATRIC" id="fig|742734.4.peg.5836"/>
<organism evidence="9 10">
    <name type="scientific">[Clostridium] citroniae WAL-19142</name>
    <dbReference type="NCBI Taxonomy" id="742734"/>
    <lineage>
        <taxon>Bacteria</taxon>
        <taxon>Bacillati</taxon>
        <taxon>Bacillota</taxon>
        <taxon>Clostridia</taxon>
        <taxon>Lachnospirales</taxon>
        <taxon>Lachnospiraceae</taxon>
        <taxon>Enterocloster</taxon>
    </lineage>
</organism>
<dbReference type="InterPro" id="IPR011010">
    <property type="entry name" value="DNA_brk_join_enz"/>
</dbReference>
<evidence type="ECO:0008006" key="11">
    <source>
        <dbReference type="Google" id="ProtNLM"/>
    </source>
</evidence>
<dbReference type="Pfam" id="PF02899">
    <property type="entry name" value="Phage_int_SAM_1"/>
    <property type="match status" value="1"/>
</dbReference>
<evidence type="ECO:0000256" key="2">
    <source>
        <dbReference type="ARBA" id="ARBA00008857"/>
    </source>
</evidence>
<feature type="domain" description="Tyr recombinase" evidence="7">
    <location>
        <begin position="101"/>
        <end position="252"/>
    </location>
</feature>
<sequence>MEKTGREITQELLSGFCIHLEESGYAKATVNKYKADLMQYILFLEGAPVCEEGLSRYREYLEQQYRTSSANSKIAAVNAFFKSVGWEYLIPALEPGESLPVMGEELTLSEYRQLLKEAKQQGNLRLYYLIQILSSTKINISEHRYVTVEAVSRGYMVIPRGKRSRVIFIPDRLRRQILTYCKKQEIQSGPVFVNWKGTPLDRSNVHKYLKRLSQNAGVDPEKVNPRSLTRVVEFSSAVYMLDEKMAGEVQDP</sequence>
<dbReference type="InterPro" id="IPR044068">
    <property type="entry name" value="CB"/>
</dbReference>
<dbReference type="GO" id="GO:0015074">
    <property type="term" value="P:DNA integration"/>
    <property type="evidence" value="ECO:0007669"/>
    <property type="project" value="UniProtKB-KW"/>
</dbReference>
<keyword evidence="4 6" id="KW-0238">DNA-binding</keyword>
<proteinExistence type="inferred from homology"/>
<dbReference type="InterPro" id="IPR002104">
    <property type="entry name" value="Integrase_catalytic"/>
</dbReference>
<dbReference type="Pfam" id="PF00589">
    <property type="entry name" value="Phage_integrase"/>
    <property type="match status" value="1"/>
</dbReference>
<keyword evidence="5" id="KW-0233">DNA recombination</keyword>
<gene>
    <name evidence="9" type="ORF">HMPREF9470_05459</name>
</gene>
<dbReference type="GO" id="GO:0006310">
    <property type="term" value="P:DNA recombination"/>
    <property type="evidence" value="ECO:0007669"/>
    <property type="project" value="UniProtKB-KW"/>
</dbReference>
<dbReference type="PROSITE" id="PS51900">
    <property type="entry name" value="CB"/>
    <property type="match status" value="1"/>
</dbReference>
<dbReference type="OrthoDB" id="9801717at2"/>
<dbReference type="AlphaFoldDB" id="A0A0J9BH28"/>
<evidence type="ECO:0000256" key="5">
    <source>
        <dbReference type="ARBA" id="ARBA00023172"/>
    </source>
</evidence>
<dbReference type="Proteomes" id="UP000037392">
    <property type="component" value="Unassembled WGS sequence"/>
</dbReference>
<protein>
    <recommendedName>
        <fullName evidence="11">Core-binding (CB) domain-containing protein</fullName>
    </recommendedName>
</protein>
<dbReference type="InterPro" id="IPR010998">
    <property type="entry name" value="Integrase_recombinase_N"/>
</dbReference>
<evidence type="ECO:0000256" key="3">
    <source>
        <dbReference type="ARBA" id="ARBA00022908"/>
    </source>
</evidence>
<evidence type="ECO:0000313" key="10">
    <source>
        <dbReference type="Proteomes" id="UP000037392"/>
    </source>
</evidence>
<dbReference type="InterPro" id="IPR013762">
    <property type="entry name" value="Integrase-like_cat_sf"/>
</dbReference>
<dbReference type="RefSeq" id="WP_007858208.1">
    <property type="nucleotide sequence ID" value="NZ_KQ235887.1"/>
</dbReference>
<evidence type="ECO:0000256" key="1">
    <source>
        <dbReference type="ARBA" id="ARBA00003283"/>
    </source>
</evidence>
<dbReference type="PROSITE" id="PS51898">
    <property type="entry name" value="TYR_RECOMBINASE"/>
    <property type="match status" value="1"/>
</dbReference>
<evidence type="ECO:0000259" key="8">
    <source>
        <dbReference type="PROSITE" id="PS51900"/>
    </source>
</evidence>
<dbReference type="GeneID" id="93166453"/>
<evidence type="ECO:0000259" key="7">
    <source>
        <dbReference type="PROSITE" id="PS51898"/>
    </source>
</evidence>
<dbReference type="SUPFAM" id="SSF56349">
    <property type="entry name" value="DNA breaking-rejoining enzymes"/>
    <property type="match status" value="1"/>
</dbReference>
<evidence type="ECO:0000313" key="9">
    <source>
        <dbReference type="EMBL" id="KMW11604.1"/>
    </source>
</evidence>
<comment type="caution">
    <text evidence="9">The sequence shown here is derived from an EMBL/GenBank/DDBJ whole genome shotgun (WGS) entry which is preliminary data.</text>
</comment>
<evidence type="ECO:0000256" key="6">
    <source>
        <dbReference type="PROSITE-ProRule" id="PRU01248"/>
    </source>
</evidence>
<accession>A0A0J9BH28</accession>
<comment type="similarity">
    <text evidence="2">Belongs to the 'phage' integrase family.</text>
</comment>
<dbReference type="Gene3D" id="1.10.150.130">
    <property type="match status" value="1"/>
</dbReference>
<dbReference type="EMBL" id="ADLK01000055">
    <property type="protein sequence ID" value="KMW11604.1"/>
    <property type="molecule type" value="Genomic_DNA"/>
</dbReference>
<reference evidence="9 10" key="1">
    <citation type="submission" date="2011-04" db="EMBL/GenBank/DDBJ databases">
        <title>The Genome Sequence of Clostridium citroniae WAL-19142.</title>
        <authorList>
            <consortium name="The Broad Institute Genome Sequencing Platform"/>
            <person name="Earl A."/>
            <person name="Ward D."/>
            <person name="Feldgarden M."/>
            <person name="Gevers D."/>
            <person name="Warren Y.A."/>
            <person name="Tyrrell K.L."/>
            <person name="Citron D.M."/>
            <person name="Goldstein E.J."/>
            <person name="Daigneault M."/>
            <person name="Allen-Vercoe E."/>
            <person name="Young S.K."/>
            <person name="Zeng Q."/>
            <person name="Gargeya S."/>
            <person name="Fitzgerald M."/>
            <person name="Haas B."/>
            <person name="Abouelleil A."/>
            <person name="Alvarado L."/>
            <person name="Arachchi H.M."/>
            <person name="Berlin A."/>
            <person name="Brown A."/>
            <person name="Chapman S.B."/>
            <person name="Chen Z."/>
            <person name="Dunbar C."/>
            <person name="Freedman E."/>
            <person name="Gearin G."/>
            <person name="Gellesch M."/>
            <person name="Goldberg J."/>
            <person name="Griggs A."/>
            <person name="Gujja S."/>
            <person name="Heilman E.R."/>
            <person name="Heiman D."/>
            <person name="Howarth C."/>
            <person name="Larson L."/>
            <person name="Lui A."/>
            <person name="MacDonald P.J."/>
            <person name="Mehta T."/>
            <person name="Montmayeur A."/>
            <person name="Murphy C."/>
            <person name="Neiman D."/>
            <person name="Pearson M."/>
            <person name="Priest M."/>
            <person name="Roberts A."/>
            <person name="Saif S."/>
            <person name="Shea T."/>
            <person name="Shenoy N."/>
            <person name="Sisk P."/>
            <person name="Stolte C."/>
            <person name="Sykes S."/>
            <person name="White J."/>
            <person name="Yandava C."/>
            <person name="Wortman J."/>
            <person name="Nusbaum C."/>
            <person name="Birren B."/>
        </authorList>
    </citation>
    <scope>NUCLEOTIDE SEQUENCE [LARGE SCALE GENOMIC DNA]</scope>
    <source>
        <strain evidence="9 10">WAL-19142</strain>
    </source>
</reference>
<keyword evidence="3" id="KW-0229">DNA integration</keyword>
<comment type="function">
    <text evidence="1">Site-specific tyrosine recombinase, which acts by catalyzing the cutting and rejoining of the recombining DNA molecules.</text>
</comment>
<evidence type="ECO:0000256" key="4">
    <source>
        <dbReference type="ARBA" id="ARBA00023125"/>
    </source>
</evidence>
<dbReference type="InterPro" id="IPR004107">
    <property type="entry name" value="Integrase_SAM-like_N"/>
</dbReference>
<dbReference type="GO" id="GO:0003677">
    <property type="term" value="F:DNA binding"/>
    <property type="evidence" value="ECO:0007669"/>
    <property type="project" value="UniProtKB-UniRule"/>
</dbReference>
<feature type="domain" description="Core-binding (CB)" evidence="8">
    <location>
        <begin position="7"/>
        <end position="85"/>
    </location>
</feature>